<proteinExistence type="predicted"/>
<dbReference type="Proteomes" id="UP001234297">
    <property type="component" value="Chromosome 1"/>
</dbReference>
<sequence>MLSNCDEVTPYVHDLYGLVFCANYCLWKERREIARGARCNKISINCARSCISYLSPARAFNTRFNPAIMEAAIPIVPSEIAVAESINSCL</sequence>
<evidence type="ECO:0000313" key="2">
    <source>
        <dbReference type="Proteomes" id="UP001234297"/>
    </source>
</evidence>
<reference evidence="1 2" key="1">
    <citation type="journal article" date="2022" name="Hortic Res">
        <title>A haplotype resolved chromosomal level avocado genome allows analysis of novel avocado genes.</title>
        <authorList>
            <person name="Nath O."/>
            <person name="Fletcher S.J."/>
            <person name="Hayward A."/>
            <person name="Shaw L.M."/>
            <person name="Masouleh A.K."/>
            <person name="Furtado A."/>
            <person name="Henry R.J."/>
            <person name="Mitter N."/>
        </authorList>
    </citation>
    <scope>NUCLEOTIDE SEQUENCE [LARGE SCALE GENOMIC DNA]</scope>
    <source>
        <strain evidence="2">cv. Hass</strain>
    </source>
</reference>
<keyword evidence="2" id="KW-1185">Reference proteome</keyword>
<dbReference type="EMBL" id="CM056809">
    <property type="protein sequence ID" value="KAJ8647367.1"/>
    <property type="molecule type" value="Genomic_DNA"/>
</dbReference>
<name>A0ACC2MNP4_PERAE</name>
<evidence type="ECO:0000313" key="1">
    <source>
        <dbReference type="EMBL" id="KAJ8647367.1"/>
    </source>
</evidence>
<gene>
    <name evidence="1" type="ORF">MRB53_000390</name>
</gene>
<organism evidence="1 2">
    <name type="scientific">Persea americana</name>
    <name type="common">Avocado</name>
    <dbReference type="NCBI Taxonomy" id="3435"/>
    <lineage>
        <taxon>Eukaryota</taxon>
        <taxon>Viridiplantae</taxon>
        <taxon>Streptophyta</taxon>
        <taxon>Embryophyta</taxon>
        <taxon>Tracheophyta</taxon>
        <taxon>Spermatophyta</taxon>
        <taxon>Magnoliopsida</taxon>
        <taxon>Magnoliidae</taxon>
        <taxon>Laurales</taxon>
        <taxon>Lauraceae</taxon>
        <taxon>Persea</taxon>
    </lineage>
</organism>
<accession>A0ACC2MNP4</accession>
<protein>
    <submittedName>
        <fullName evidence="1">Uncharacterized protein</fullName>
    </submittedName>
</protein>
<comment type="caution">
    <text evidence="1">The sequence shown here is derived from an EMBL/GenBank/DDBJ whole genome shotgun (WGS) entry which is preliminary data.</text>
</comment>